<evidence type="ECO:0000256" key="1">
    <source>
        <dbReference type="SAM" id="MobiDB-lite"/>
    </source>
</evidence>
<gene>
    <name evidence="2" type="ORF">B0I36DRAFT_358821</name>
</gene>
<feature type="compositionally biased region" description="Polar residues" evidence="1">
    <location>
        <begin position="185"/>
        <end position="194"/>
    </location>
</feature>
<dbReference type="AlphaFoldDB" id="A0A9P8YFK5"/>
<dbReference type="GeneID" id="70187569"/>
<dbReference type="EMBL" id="JAGTJQ010000002">
    <property type="protein sequence ID" value="KAH7037074.1"/>
    <property type="molecule type" value="Genomic_DNA"/>
</dbReference>
<proteinExistence type="predicted"/>
<accession>A0A9P8YFK5</accession>
<organism evidence="2 3">
    <name type="scientific">Microdochium trichocladiopsis</name>
    <dbReference type="NCBI Taxonomy" id="1682393"/>
    <lineage>
        <taxon>Eukaryota</taxon>
        <taxon>Fungi</taxon>
        <taxon>Dikarya</taxon>
        <taxon>Ascomycota</taxon>
        <taxon>Pezizomycotina</taxon>
        <taxon>Sordariomycetes</taxon>
        <taxon>Xylariomycetidae</taxon>
        <taxon>Xylariales</taxon>
        <taxon>Microdochiaceae</taxon>
        <taxon>Microdochium</taxon>
    </lineage>
</organism>
<protein>
    <submittedName>
        <fullName evidence="2">Uncharacterized protein</fullName>
    </submittedName>
</protein>
<evidence type="ECO:0000313" key="3">
    <source>
        <dbReference type="Proteomes" id="UP000756346"/>
    </source>
</evidence>
<comment type="caution">
    <text evidence="2">The sequence shown here is derived from an EMBL/GenBank/DDBJ whole genome shotgun (WGS) entry which is preliminary data.</text>
</comment>
<feature type="region of interest" description="Disordered" evidence="1">
    <location>
        <begin position="177"/>
        <end position="197"/>
    </location>
</feature>
<dbReference type="Proteomes" id="UP000756346">
    <property type="component" value="Unassembled WGS sequence"/>
</dbReference>
<dbReference type="RefSeq" id="XP_046016195.1">
    <property type="nucleotide sequence ID" value="XM_046158023.1"/>
</dbReference>
<evidence type="ECO:0000313" key="2">
    <source>
        <dbReference type="EMBL" id="KAH7037074.1"/>
    </source>
</evidence>
<keyword evidence="3" id="KW-1185">Reference proteome</keyword>
<reference evidence="2" key="1">
    <citation type="journal article" date="2021" name="Nat. Commun.">
        <title>Genetic determinants of endophytism in the Arabidopsis root mycobiome.</title>
        <authorList>
            <person name="Mesny F."/>
            <person name="Miyauchi S."/>
            <person name="Thiergart T."/>
            <person name="Pickel B."/>
            <person name="Atanasova L."/>
            <person name="Karlsson M."/>
            <person name="Huettel B."/>
            <person name="Barry K.W."/>
            <person name="Haridas S."/>
            <person name="Chen C."/>
            <person name="Bauer D."/>
            <person name="Andreopoulos W."/>
            <person name="Pangilinan J."/>
            <person name="LaButti K."/>
            <person name="Riley R."/>
            <person name="Lipzen A."/>
            <person name="Clum A."/>
            <person name="Drula E."/>
            <person name="Henrissat B."/>
            <person name="Kohler A."/>
            <person name="Grigoriev I.V."/>
            <person name="Martin F.M."/>
            <person name="Hacquard S."/>
        </authorList>
    </citation>
    <scope>NUCLEOTIDE SEQUENCE</scope>
    <source>
        <strain evidence="2">MPI-CAGE-CH-0230</strain>
    </source>
</reference>
<name>A0A9P8YFK5_9PEZI</name>
<sequence length="297" mass="31108">MRFSNNKFPRCNLGGFAAPAAAGLAAYIRSKPNARGGTSPQAMFDEMRRLAIFWRTILAGRQEAEAEDEDGGSCPFLPISFRPGSPAPVCTANCGKLWSGIYGNPTTVPTVQPPDFTSPVPTATVDPSALPTLNPVPTGAPIPTDCASVSSWTTCTLGGPPGASACQTFSTCVSTRQPPAPEPTKMTTTKTQPANPCATPIRDSPECLGGDYYRCVQAPNVSCGLQCAGSNKLQQAQCTSQCITKAGSDCARYCADKVGCDTCIASYNHFLGGDEAGARLIRSRKGTPNYFCGCDPI</sequence>